<dbReference type="SUPFAM" id="SSF56801">
    <property type="entry name" value="Acetyl-CoA synthetase-like"/>
    <property type="match status" value="1"/>
</dbReference>
<dbReference type="InterPro" id="IPR029058">
    <property type="entry name" value="AB_hydrolase_fold"/>
</dbReference>
<dbReference type="Gene3D" id="3.40.50.1820">
    <property type="entry name" value="alpha/beta hydrolase"/>
    <property type="match status" value="1"/>
</dbReference>
<dbReference type="FunFam" id="1.10.1200.10:FF:000005">
    <property type="entry name" value="Nonribosomal peptide synthetase 1"/>
    <property type="match status" value="1"/>
</dbReference>
<dbReference type="EMBL" id="CP003788">
    <property type="protein sequence ID" value="AFR11056.1"/>
    <property type="molecule type" value="Genomic_DNA"/>
</dbReference>
<evidence type="ECO:0000259" key="5">
    <source>
        <dbReference type="PROSITE" id="PS50075"/>
    </source>
</evidence>
<dbReference type="InterPro" id="IPR000873">
    <property type="entry name" value="AMP-dep_synth/lig_dom"/>
</dbReference>
<dbReference type="Pfam" id="PF00550">
    <property type="entry name" value="PP-binding"/>
    <property type="match status" value="1"/>
</dbReference>
<dbReference type="GO" id="GO:0044550">
    <property type="term" value="P:secondary metabolite biosynthetic process"/>
    <property type="evidence" value="ECO:0007669"/>
    <property type="project" value="TreeGrafter"/>
</dbReference>
<dbReference type="KEGG" id="nal:B005_4276"/>
<dbReference type="InterPro" id="IPR006162">
    <property type="entry name" value="Ppantetheine_attach_site"/>
</dbReference>
<dbReference type="SUPFAM" id="SSF47336">
    <property type="entry name" value="ACP-like"/>
    <property type="match status" value="1"/>
</dbReference>
<dbReference type="STRING" id="1205910.B005_4276"/>
<feature type="domain" description="Carrier" evidence="5">
    <location>
        <begin position="266"/>
        <end position="340"/>
    </location>
</feature>
<dbReference type="Pfam" id="PF13193">
    <property type="entry name" value="AMP-binding_C"/>
    <property type="match status" value="1"/>
</dbReference>
<dbReference type="FunFam" id="2.30.38.10:FF:000001">
    <property type="entry name" value="Non-ribosomal peptide synthetase PvdI"/>
    <property type="match status" value="1"/>
</dbReference>
<evidence type="ECO:0000256" key="3">
    <source>
        <dbReference type="ARBA" id="ARBA00022450"/>
    </source>
</evidence>
<dbReference type="PANTHER" id="PTHR45527">
    <property type="entry name" value="NONRIBOSOMAL PEPTIDE SYNTHETASE"/>
    <property type="match status" value="1"/>
</dbReference>
<protein>
    <submittedName>
        <fullName evidence="6">Phosphopantetheine attachment site family protein</fullName>
    </submittedName>
</protein>
<dbReference type="FunFam" id="3.30.300.30:FF:000010">
    <property type="entry name" value="Enterobactin synthetase component F"/>
    <property type="match status" value="1"/>
</dbReference>
<keyword evidence="3" id="KW-0596">Phosphopantetheine</keyword>
<dbReference type="Pfam" id="PF00501">
    <property type="entry name" value="AMP-binding"/>
    <property type="match status" value="1"/>
</dbReference>
<dbReference type="InterPro" id="IPR025110">
    <property type="entry name" value="AMP-bd_C"/>
</dbReference>
<dbReference type="PANTHER" id="PTHR45527:SF1">
    <property type="entry name" value="FATTY ACID SYNTHASE"/>
    <property type="match status" value="1"/>
</dbReference>
<dbReference type="GO" id="GO:0043041">
    <property type="term" value="P:amino acid activation for nonribosomal peptide biosynthetic process"/>
    <property type="evidence" value="ECO:0007669"/>
    <property type="project" value="TreeGrafter"/>
</dbReference>
<dbReference type="InterPro" id="IPR042099">
    <property type="entry name" value="ANL_N_sf"/>
</dbReference>
<dbReference type="HOGENOM" id="CLU_000022_2_14_11"/>
<dbReference type="PROSITE" id="PS50075">
    <property type="entry name" value="CARRIER"/>
    <property type="match status" value="1"/>
</dbReference>
<dbReference type="Gene3D" id="3.40.50.12780">
    <property type="entry name" value="N-terminal domain of ligase-like"/>
    <property type="match status" value="1"/>
</dbReference>
<gene>
    <name evidence="6" type="ordered locus">B005_4276</name>
</gene>
<comment type="cofactor">
    <cofactor evidence="1">
        <name>pantetheine 4'-phosphate</name>
        <dbReference type="ChEBI" id="CHEBI:47942"/>
    </cofactor>
</comment>
<evidence type="ECO:0000313" key="6">
    <source>
        <dbReference type="EMBL" id="AFR11056.1"/>
    </source>
</evidence>
<dbReference type="eggNOG" id="COG1020">
    <property type="taxonomic scope" value="Bacteria"/>
</dbReference>
<comment type="similarity">
    <text evidence="2">Belongs to the ATP-dependent AMP-binding enzyme family.</text>
</comment>
<proteinExistence type="inferred from homology"/>
<dbReference type="PROSITE" id="PS00012">
    <property type="entry name" value="PHOSPHOPANTETHEINE"/>
    <property type="match status" value="1"/>
</dbReference>
<dbReference type="InterPro" id="IPR045851">
    <property type="entry name" value="AMP-bd_C_sf"/>
</dbReference>
<evidence type="ECO:0000256" key="4">
    <source>
        <dbReference type="ARBA" id="ARBA00022553"/>
    </source>
</evidence>
<evidence type="ECO:0000313" key="7">
    <source>
        <dbReference type="Proteomes" id="UP000003779"/>
    </source>
</evidence>
<name>J7LEF2_NOCAA</name>
<dbReference type="AlphaFoldDB" id="J7LEF2"/>
<reference evidence="6 7" key="1">
    <citation type="journal article" date="2012" name="J. Bacteriol.">
        <title>Whole-Genome Sequence of Nocardiopsis alba Strain ATCC BAA-2165, Associated with Honeybees.</title>
        <authorList>
            <person name="Qiao J."/>
            <person name="Chen L."/>
            <person name="Li Y."/>
            <person name="Wang J."/>
            <person name="Zhang W."/>
            <person name="Chen S."/>
        </authorList>
    </citation>
    <scope>NUCLEOTIDE SEQUENCE [LARGE SCALE GENOMIC DNA]</scope>
    <source>
        <strain evidence="7">ATCC BAA-2165 / BE74</strain>
    </source>
</reference>
<dbReference type="GO" id="GO:0031177">
    <property type="term" value="F:phosphopantetheine binding"/>
    <property type="evidence" value="ECO:0007669"/>
    <property type="project" value="TreeGrafter"/>
</dbReference>
<reference evidence="7" key="2">
    <citation type="submission" date="2012-08" db="EMBL/GenBank/DDBJ databases">
        <title>Whole-genome sequence of Nocardiopsis alba strain ATCC BAA-2165 associated with honeybees.</title>
        <authorList>
            <person name="Qiao J."/>
            <person name="Chen L."/>
            <person name="Li Y."/>
            <person name="Wang J."/>
            <person name="Zhang W."/>
            <person name="Chen S."/>
        </authorList>
    </citation>
    <scope>NUCLEOTIDE SEQUENCE [LARGE SCALE GENOMIC DNA]</scope>
    <source>
        <strain evidence="7">ATCC BAA-2165 / BE74</strain>
    </source>
</reference>
<dbReference type="GO" id="GO:0005829">
    <property type="term" value="C:cytosol"/>
    <property type="evidence" value="ECO:0007669"/>
    <property type="project" value="TreeGrafter"/>
</dbReference>
<evidence type="ECO:0000256" key="2">
    <source>
        <dbReference type="ARBA" id="ARBA00006432"/>
    </source>
</evidence>
<dbReference type="Gene3D" id="3.30.300.30">
    <property type="match status" value="1"/>
</dbReference>
<keyword evidence="4" id="KW-0597">Phosphoprotein</keyword>
<dbReference type="PATRIC" id="fig|1205910.3.peg.4053"/>
<dbReference type="RefSeq" id="WP_014913508.1">
    <property type="nucleotide sequence ID" value="NC_018524.1"/>
</dbReference>
<organism evidence="6 7">
    <name type="scientific">Nocardiopsis alba (strain ATCC BAA-2165 / BE74)</name>
    <dbReference type="NCBI Taxonomy" id="1205910"/>
    <lineage>
        <taxon>Bacteria</taxon>
        <taxon>Bacillati</taxon>
        <taxon>Actinomycetota</taxon>
        <taxon>Actinomycetes</taxon>
        <taxon>Streptosporangiales</taxon>
        <taxon>Nocardiopsidaceae</taxon>
        <taxon>Nocardiopsis</taxon>
    </lineage>
</organism>
<dbReference type="Proteomes" id="UP000003779">
    <property type="component" value="Chromosome"/>
</dbReference>
<dbReference type="InterPro" id="IPR036736">
    <property type="entry name" value="ACP-like_sf"/>
</dbReference>
<dbReference type="InterPro" id="IPR009081">
    <property type="entry name" value="PP-bd_ACP"/>
</dbReference>
<evidence type="ECO:0000256" key="1">
    <source>
        <dbReference type="ARBA" id="ARBA00001957"/>
    </source>
</evidence>
<sequence length="374" mass="39571">MQATPTLWRMLTETDPEALTGLRVLVGGEALPPALADALAGAAREVVNVYGPTETTIWSTAAPVHAGRPVTIGRPMANTRVYVLDADLVPVPPGVPGDLYIAGAGVGLGYLGRFDLTAERFVADPFAAEPGARMYRTGDLARWNHDGTLDFLGRADFQVKVRGFRIELGEIETALAAVDGVGQTVVTARENVDGHSRLVAHLTADGEVDVSSLRAELSTRLPGYMVPSAFVIMDALPLTANGKIDRNALPDPATVETATVPDTGRDPVTEAERALCEVYAEVLGLNKVGADEDFFALGGDSVLTLRLVGGARRAGWVVTGRQVFRNPVVADLAAVAAPVAPAVPTPLSETAEEPLISLAPGQLDQIESMWRKRR</sequence>
<accession>J7LEF2</accession>